<accession>A0A034WW55</accession>
<name>A0A034WW55_BACDO</name>
<dbReference type="EMBL" id="GAKP01000108">
    <property type="protein sequence ID" value="JAC58844.1"/>
    <property type="molecule type" value="Transcribed_RNA"/>
</dbReference>
<reference evidence="1" key="1">
    <citation type="journal article" date="2014" name="BMC Genomics">
        <title>Characterizing the developmental transcriptome of the oriental fruit fly, Bactrocera dorsalis (Diptera: Tephritidae) through comparative genomic analysis with Drosophila melanogaster utilizing modENCODE datasets.</title>
        <authorList>
            <person name="Geib S.M."/>
            <person name="Calla B."/>
            <person name="Hall B."/>
            <person name="Hou S."/>
            <person name="Manoukis N.C."/>
        </authorList>
    </citation>
    <scope>NUCLEOTIDE SEQUENCE</scope>
    <source>
        <strain evidence="1">Punador</strain>
    </source>
</reference>
<proteinExistence type="predicted"/>
<dbReference type="AlphaFoldDB" id="A0A034WW55"/>
<sequence length="115" mass="13194">MTKAGPIDNLGDDKTETVAESETFTDADTHYFSTSISSVEKPTTSFLNKRKREAATLQREKIYQGFLEELNKKDKYDEYGEGLASILRRIGKQDEELELKWHAEGIVYQTCLPRK</sequence>
<evidence type="ECO:0000313" key="1">
    <source>
        <dbReference type="EMBL" id="JAC58844.1"/>
    </source>
</evidence>
<protein>
    <submittedName>
        <fullName evidence="1">Uncharacterized protein</fullName>
    </submittedName>
</protein>
<organism evidence="1">
    <name type="scientific">Bactrocera dorsalis</name>
    <name type="common">Oriental fruit fly</name>
    <name type="synonym">Dacus dorsalis</name>
    <dbReference type="NCBI Taxonomy" id="27457"/>
    <lineage>
        <taxon>Eukaryota</taxon>
        <taxon>Metazoa</taxon>
        <taxon>Ecdysozoa</taxon>
        <taxon>Arthropoda</taxon>
        <taxon>Hexapoda</taxon>
        <taxon>Insecta</taxon>
        <taxon>Pterygota</taxon>
        <taxon>Neoptera</taxon>
        <taxon>Endopterygota</taxon>
        <taxon>Diptera</taxon>
        <taxon>Brachycera</taxon>
        <taxon>Muscomorpha</taxon>
        <taxon>Tephritoidea</taxon>
        <taxon>Tephritidae</taxon>
        <taxon>Bactrocera</taxon>
        <taxon>Bactrocera</taxon>
    </lineage>
</organism>